<dbReference type="Gene3D" id="3.30.70.920">
    <property type="match status" value="1"/>
</dbReference>
<dbReference type="InterPro" id="IPR036390">
    <property type="entry name" value="WH_DNA-bd_sf"/>
</dbReference>
<dbReference type="Proteomes" id="UP000655420">
    <property type="component" value="Unassembled WGS sequence"/>
</dbReference>
<feature type="domain" description="HTH asnC-type" evidence="5">
    <location>
        <begin position="19"/>
        <end position="80"/>
    </location>
</feature>
<dbReference type="InterPro" id="IPR011991">
    <property type="entry name" value="ArsR-like_HTH"/>
</dbReference>
<accession>A0A8J7M5H8</accession>
<evidence type="ECO:0000256" key="4">
    <source>
        <dbReference type="ARBA" id="ARBA00023163"/>
    </source>
</evidence>
<dbReference type="Gene3D" id="1.10.10.10">
    <property type="entry name" value="Winged helix-like DNA-binding domain superfamily/Winged helix DNA-binding domain"/>
    <property type="match status" value="1"/>
</dbReference>
<keyword evidence="7" id="KW-1185">Reference proteome</keyword>
<dbReference type="InterPro" id="IPR019887">
    <property type="entry name" value="Tscrpt_reg_AsnC/Lrp_C"/>
</dbReference>
<dbReference type="InterPro" id="IPR011008">
    <property type="entry name" value="Dimeric_a/b-barrel"/>
</dbReference>
<keyword evidence="2" id="KW-0238">DNA-binding</keyword>
<protein>
    <submittedName>
        <fullName evidence="6">Lrp/AsnC ligand binding domain-containing protein</fullName>
    </submittedName>
</protein>
<evidence type="ECO:0000313" key="6">
    <source>
        <dbReference type="EMBL" id="MBK0398676.1"/>
    </source>
</evidence>
<dbReference type="InterPro" id="IPR000485">
    <property type="entry name" value="AsnC-type_HTH_dom"/>
</dbReference>
<proteinExistence type="predicted"/>
<dbReference type="SMART" id="SM00344">
    <property type="entry name" value="HTH_ASNC"/>
    <property type="match status" value="1"/>
</dbReference>
<dbReference type="PANTHER" id="PTHR30154">
    <property type="entry name" value="LEUCINE-RESPONSIVE REGULATORY PROTEIN"/>
    <property type="match status" value="1"/>
</dbReference>
<organism evidence="6 7">
    <name type="scientific">Thermohalobaculum xanthum</name>
    <dbReference type="NCBI Taxonomy" id="2753746"/>
    <lineage>
        <taxon>Bacteria</taxon>
        <taxon>Pseudomonadati</taxon>
        <taxon>Pseudomonadota</taxon>
        <taxon>Alphaproteobacteria</taxon>
        <taxon>Rhodobacterales</taxon>
        <taxon>Paracoccaceae</taxon>
        <taxon>Thermohalobaculum</taxon>
    </lineage>
</organism>
<dbReference type="SUPFAM" id="SSF46785">
    <property type="entry name" value="Winged helix' DNA-binding domain"/>
    <property type="match status" value="1"/>
</dbReference>
<dbReference type="PANTHER" id="PTHR30154:SF0">
    <property type="entry name" value="LEUCINE-RESPONSIVE REGULATORY PROTEIN"/>
    <property type="match status" value="1"/>
</dbReference>
<evidence type="ECO:0000313" key="7">
    <source>
        <dbReference type="Proteomes" id="UP000655420"/>
    </source>
</evidence>
<dbReference type="CDD" id="cd00090">
    <property type="entry name" value="HTH_ARSR"/>
    <property type="match status" value="1"/>
</dbReference>
<keyword evidence="3" id="KW-0010">Activator</keyword>
<dbReference type="InterPro" id="IPR019888">
    <property type="entry name" value="Tscrpt_reg_AsnC-like"/>
</dbReference>
<dbReference type="Pfam" id="PF13412">
    <property type="entry name" value="HTH_24"/>
    <property type="match status" value="1"/>
</dbReference>
<dbReference type="SUPFAM" id="SSF54909">
    <property type="entry name" value="Dimeric alpha+beta barrel"/>
    <property type="match status" value="1"/>
</dbReference>
<dbReference type="EMBL" id="JAEHHL010000002">
    <property type="protein sequence ID" value="MBK0398676.1"/>
    <property type="molecule type" value="Genomic_DNA"/>
</dbReference>
<keyword evidence="4" id="KW-0804">Transcription</keyword>
<dbReference type="RefSeq" id="WP_200608169.1">
    <property type="nucleotide sequence ID" value="NZ_JAEHHL010000002.1"/>
</dbReference>
<gene>
    <name evidence="6" type="ORF">H0I76_05715</name>
</gene>
<dbReference type="PROSITE" id="PS50956">
    <property type="entry name" value="HTH_ASNC_2"/>
    <property type="match status" value="1"/>
</dbReference>
<comment type="caution">
    <text evidence="6">The sequence shown here is derived from an EMBL/GenBank/DDBJ whole genome shotgun (WGS) entry which is preliminary data.</text>
</comment>
<name>A0A8J7M5H8_9RHOB</name>
<dbReference type="InterPro" id="IPR036388">
    <property type="entry name" value="WH-like_DNA-bd_sf"/>
</dbReference>
<dbReference type="GO" id="GO:0043565">
    <property type="term" value="F:sequence-specific DNA binding"/>
    <property type="evidence" value="ECO:0007669"/>
    <property type="project" value="InterPro"/>
</dbReference>
<dbReference type="Pfam" id="PF01037">
    <property type="entry name" value="AsnC_trans_reg"/>
    <property type="match status" value="1"/>
</dbReference>
<dbReference type="GO" id="GO:0005829">
    <property type="term" value="C:cytosol"/>
    <property type="evidence" value="ECO:0007669"/>
    <property type="project" value="TreeGrafter"/>
</dbReference>
<evidence type="ECO:0000256" key="2">
    <source>
        <dbReference type="ARBA" id="ARBA00023125"/>
    </source>
</evidence>
<dbReference type="GO" id="GO:0006355">
    <property type="term" value="P:regulation of DNA-templated transcription"/>
    <property type="evidence" value="ECO:0007669"/>
    <property type="project" value="UniProtKB-ARBA"/>
</dbReference>
<dbReference type="GO" id="GO:0043200">
    <property type="term" value="P:response to amino acid"/>
    <property type="evidence" value="ECO:0007669"/>
    <property type="project" value="TreeGrafter"/>
</dbReference>
<dbReference type="PRINTS" id="PR00033">
    <property type="entry name" value="HTHASNC"/>
</dbReference>
<evidence type="ECO:0000259" key="5">
    <source>
        <dbReference type="PROSITE" id="PS50956"/>
    </source>
</evidence>
<keyword evidence="1" id="KW-0805">Transcription regulation</keyword>
<reference evidence="6" key="1">
    <citation type="submission" date="2020-12" db="EMBL/GenBank/DDBJ databases">
        <title>Bacterial taxonomy.</title>
        <authorList>
            <person name="Pan X."/>
        </authorList>
    </citation>
    <scope>NUCLEOTIDE SEQUENCE</scope>
    <source>
        <strain evidence="6">M0105</strain>
    </source>
</reference>
<evidence type="ECO:0000256" key="1">
    <source>
        <dbReference type="ARBA" id="ARBA00023015"/>
    </source>
</evidence>
<dbReference type="AlphaFoldDB" id="A0A8J7M5H8"/>
<evidence type="ECO:0000256" key="3">
    <source>
        <dbReference type="ARBA" id="ARBA00023159"/>
    </source>
</evidence>
<sequence length="170" mass="18443">MIKLKTVYSDSNAADAGEIDQIDRRILSELAANGRLTVTELAERVGISKTPCHTRMRRLEARGIILGYRAVIDPERLGLGHVAFVEVKLTDTKASALDAFNAAVGRTPEIEECHMIAGGFDYLLKVRTSSIAAYRRVLGEKISGLPHVAHTSTYVAMQVVKDPGATAPAR</sequence>